<evidence type="ECO:0000256" key="1">
    <source>
        <dbReference type="ARBA" id="ARBA00022679"/>
    </source>
</evidence>
<proteinExistence type="inferred from homology"/>
<dbReference type="RefSeq" id="WP_212696661.1">
    <property type="nucleotide sequence ID" value="NZ_CP058649.1"/>
</dbReference>
<dbReference type="InterPro" id="IPR051531">
    <property type="entry name" value="N-acetyltransferase"/>
</dbReference>
<dbReference type="EMBL" id="CP058649">
    <property type="protein sequence ID" value="QUI21197.1"/>
    <property type="molecule type" value="Genomic_DNA"/>
</dbReference>
<dbReference type="PANTHER" id="PTHR43792:SF8">
    <property type="entry name" value="[RIBOSOMAL PROTEIN US5]-ALANINE N-ACETYLTRANSFERASE"/>
    <property type="match status" value="1"/>
</dbReference>
<evidence type="ECO:0000313" key="5">
    <source>
        <dbReference type="EMBL" id="QUI21197.1"/>
    </source>
</evidence>
<evidence type="ECO:0000256" key="3">
    <source>
        <dbReference type="ARBA" id="ARBA00038502"/>
    </source>
</evidence>
<evidence type="ECO:0000313" key="6">
    <source>
        <dbReference type="Proteomes" id="UP000683246"/>
    </source>
</evidence>
<dbReference type="Pfam" id="PF13302">
    <property type="entry name" value="Acetyltransf_3"/>
    <property type="match status" value="1"/>
</dbReference>
<sequence>MKRIYETDRLILRTIDTTFTKQVLNYYSRNKEFLKAFEPERPPVFYESIYHKKSIKKEMDLINELSMLRLWLFKKEDTLYHKTIGTLAFTNIVRGCFKSCFLGYKLDKDELRKGYMTEALQKGISIIFDEYKLHRIEANIMPRNLPSIGLVKGLGFENEGISKKYLQINGVWEDHCHMVLLNKDLE</sequence>
<keyword evidence="2" id="KW-0012">Acyltransferase</keyword>
<name>A0A8J8MG66_9FIRM</name>
<keyword evidence="6" id="KW-1185">Reference proteome</keyword>
<accession>A0A8J8MG66</accession>
<dbReference type="InterPro" id="IPR000182">
    <property type="entry name" value="GNAT_dom"/>
</dbReference>
<dbReference type="PROSITE" id="PS51186">
    <property type="entry name" value="GNAT"/>
    <property type="match status" value="1"/>
</dbReference>
<keyword evidence="1" id="KW-0808">Transferase</keyword>
<feature type="domain" description="N-acetyltransferase" evidence="4">
    <location>
        <begin position="24"/>
        <end position="186"/>
    </location>
</feature>
<reference evidence="5" key="1">
    <citation type="submission" date="2020-07" db="EMBL/GenBank/DDBJ databases">
        <title>Vallitalea pronyensis genome.</title>
        <authorList>
            <person name="Postec A."/>
        </authorList>
    </citation>
    <scope>NUCLEOTIDE SEQUENCE</scope>
    <source>
        <strain evidence="5">FatNI3</strain>
    </source>
</reference>
<dbReference type="GO" id="GO:0008999">
    <property type="term" value="F:protein-N-terminal-alanine acetyltransferase activity"/>
    <property type="evidence" value="ECO:0007669"/>
    <property type="project" value="TreeGrafter"/>
</dbReference>
<protein>
    <submittedName>
        <fullName evidence="5">GNAT family N-acetyltransferase</fullName>
    </submittedName>
</protein>
<dbReference type="InterPro" id="IPR016181">
    <property type="entry name" value="Acyl_CoA_acyltransferase"/>
</dbReference>
<dbReference type="PANTHER" id="PTHR43792">
    <property type="entry name" value="GNAT FAMILY, PUTATIVE (AFU_ORTHOLOGUE AFUA_3G00765)-RELATED-RELATED"/>
    <property type="match status" value="1"/>
</dbReference>
<dbReference type="AlphaFoldDB" id="A0A8J8MG66"/>
<dbReference type="Gene3D" id="3.40.630.30">
    <property type="match status" value="1"/>
</dbReference>
<dbReference type="SUPFAM" id="SSF55729">
    <property type="entry name" value="Acyl-CoA N-acyltransferases (Nat)"/>
    <property type="match status" value="1"/>
</dbReference>
<dbReference type="Proteomes" id="UP000683246">
    <property type="component" value="Chromosome"/>
</dbReference>
<organism evidence="5 6">
    <name type="scientific">Vallitalea pronyensis</name>
    <dbReference type="NCBI Taxonomy" id="1348613"/>
    <lineage>
        <taxon>Bacteria</taxon>
        <taxon>Bacillati</taxon>
        <taxon>Bacillota</taxon>
        <taxon>Clostridia</taxon>
        <taxon>Lachnospirales</taxon>
        <taxon>Vallitaleaceae</taxon>
        <taxon>Vallitalea</taxon>
    </lineage>
</organism>
<evidence type="ECO:0000259" key="4">
    <source>
        <dbReference type="PROSITE" id="PS51186"/>
    </source>
</evidence>
<dbReference type="KEGG" id="vpy:HZI73_02375"/>
<gene>
    <name evidence="5" type="ORF">HZI73_02375</name>
</gene>
<comment type="similarity">
    <text evidence="3">Belongs to the acetyltransferase family. RimJ subfamily.</text>
</comment>
<dbReference type="GO" id="GO:0005737">
    <property type="term" value="C:cytoplasm"/>
    <property type="evidence" value="ECO:0007669"/>
    <property type="project" value="TreeGrafter"/>
</dbReference>
<evidence type="ECO:0000256" key="2">
    <source>
        <dbReference type="ARBA" id="ARBA00023315"/>
    </source>
</evidence>